<dbReference type="InterPro" id="IPR012337">
    <property type="entry name" value="RNaseH-like_sf"/>
</dbReference>
<feature type="chain" id="PRO_5001598579" description="RNase H type-1 domain-containing protein" evidence="1">
    <location>
        <begin position="22"/>
        <end position="163"/>
    </location>
</feature>
<sequence length="163" mass="18498">MARSSTKLAFLMLTLLEKANIIFIKFNVDRAARGCPGLAEIRKALRDNNGYVIILFSKPLRVVNSNVVVITAIIKAFILFTTCPWAYSHELIVELDSSNVVKWCNDSSFATWRIRSTLNFINSLKHKILKWSVMHVPRSLNQLADCLAQEGVDRSIDILQTFN</sequence>
<dbReference type="PANTHER" id="PTHR33033">
    <property type="entry name" value="POLYNUCLEOTIDYL TRANSFERASE, RIBONUCLEASE H-LIKE SUPERFAMILY PROTEIN-RELATED"/>
    <property type="match status" value="1"/>
</dbReference>
<dbReference type="Proteomes" id="UP000026915">
    <property type="component" value="Chromosome 10"/>
</dbReference>
<keyword evidence="4" id="KW-1185">Reference proteome</keyword>
<dbReference type="AlphaFoldDB" id="A0A061FRP0"/>
<dbReference type="InterPro" id="IPR036397">
    <property type="entry name" value="RNaseH_sf"/>
</dbReference>
<dbReference type="PANTHER" id="PTHR33033:SF121">
    <property type="entry name" value="POLYNUCLEOTIDYL TRANSFERASE, RIBONUCLEASE H-LIKE SUPERFAMILY PROTEIN"/>
    <property type="match status" value="1"/>
</dbReference>
<evidence type="ECO:0000313" key="3">
    <source>
        <dbReference type="EMBL" id="EOY19578.1"/>
    </source>
</evidence>
<evidence type="ECO:0000313" key="4">
    <source>
        <dbReference type="Proteomes" id="UP000026915"/>
    </source>
</evidence>
<dbReference type="GO" id="GO:0003676">
    <property type="term" value="F:nucleic acid binding"/>
    <property type="evidence" value="ECO:0007669"/>
    <property type="project" value="InterPro"/>
</dbReference>
<reference evidence="3 4" key="1">
    <citation type="journal article" date="2013" name="Genome Biol.">
        <title>The genome sequence of the most widely cultivated cacao type and its use to identify candidate genes regulating pod color.</title>
        <authorList>
            <person name="Motamayor J.C."/>
            <person name="Mockaitis K."/>
            <person name="Schmutz J."/>
            <person name="Haiminen N."/>
            <person name="Iii D.L."/>
            <person name="Cornejo O."/>
            <person name="Findley S.D."/>
            <person name="Zheng P."/>
            <person name="Utro F."/>
            <person name="Royaert S."/>
            <person name="Saski C."/>
            <person name="Jenkins J."/>
            <person name="Podicheti R."/>
            <person name="Zhao M."/>
            <person name="Scheffler B.E."/>
            <person name="Stack J.C."/>
            <person name="Feltus F.A."/>
            <person name="Mustiga G.M."/>
            <person name="Amores F."/>
            <person name="Phillips W."/>
            <person name="Marelli J.P."/>
            <person name="May G.D."/>
            <person name="Shapiro H."/>
            <person name="Ma J."/>
            <person name="Bustamante C.D."/>
            <person name="Schnell R.J."/>
            <person name="Main D."/>
            <person name="Gilbert D."/>
            <person name="Parida L."/>
            <person name="Kuhn D.N."/>
        </authorList>
    </citation>
    <scope>NUCLEOTIDE SEQUENCE [LARGE SCALE GENOMIC DNA]</scope>
    <source>
        <strain evidence="4">cv. Matina 1-6</strain>
    </source>
</reference>
<feature type="domain" description="RNase H type-1" evidence="2">
    <location>
        <begin position="33"/>
        <end position="150"/>
    </location>
</feature>
<dbReference type="HOGENOM" id="CLU_000680_21_3_1"/>
<evidence type="ECO:0000256" key="1">
    <source>
        <dbReference type="SAM" id="SignalP"/>
    </source>
</evidence>
<accession>A0A061FRP0</accession>
<name>A0A061FRP0_THECC</name>
<dbReference type="Pfam" id="PF13456">
    <property type="entry name" value="RVT_3"/>
    <property type="match status" value="1"/>
</dbReference>
<dbReference type="Gramene" id="EOY19578">
    <property type="protein sequence ID" value="EOY19578"/>
    <property type="gene ID" value="TCM_044721"/>
</dbReference>
<dbReference type="InterPro" id="IPR002156">
    <property type="entry name" value="RNaseH_domain"/>
</dbReference>
<proteinExistence type="predicted"/>
<dbReference type="InterPro" id="IPR044730">
    <property type="entry name" value="RNase_H-like_dom_plant"/>
</dbReference>
<dbReference type="Gene3D" id="3.30.420.10">
    <property type="entry name" value="Ribonuclease H-like superfamily/Ribonuclease H"/>
    <property type="match status" value="1"/>
</dbReference>
<evidence type="ECO:0000259" key="2">
    <source>
        <dbReference type="Pfam" id="PF13456"/>
    </source>
</evidence>
<organism evidence="3 4">
    <name type="scientific">Theobroma cacao</name>
    <name type="common">Cacao</name>
    <name type="synonym">Cocoa</name>
    <dbReference type="NCBI Taxonomy" id="3641"/>
    <lineage>
        <taxon>Eukaryota</taxon>
        <taxon>Viridiplantae</taxon>
        <taxon>Streptophyta</taxon>
        <taxon>Embryophyta</taxon>
        <taxon>Tracheophyta</taxon>
        <taxon>Spermatophyta</taxon>
        <taxon>Magnoliopsida</taxon>
        <taxon>eudicotyledons</taxon>
        <taxon>Gunneridae</taxon>
        <taxon>Pentapetalae</taxon>
        <taxon>rosids</taxon>
        <taxon>malvids</taxon>
        <taxon>Malvales</taxon>
        <taxon>Malvaceae</taxon>
        <taxon>Byttnerioideae</taxon>
        <taxon>Theobroma</taxon>
    </lineage>
</organism>
<keyword evidence="1" id="KW-0732">Signal</keyword>
<protein>
    <recommendedName>
        <fullName evidence="2">RNase H type-1 domain-containing protein</fullName>
    </recommendedName>
</protein>
<gene>
    <name evidence="3" type="ORF">TCM_044721</name>
</gene>
<dbReference type="SUPFAM" id="SSF53098">
    <property type="entry name" value="Ribonuclease H-like"/>
    <property type="match status" value="1"/>
</dbReference>
<dbReference type="InParanoid" id="A0A061FRP0"/>
<feature type="signal peptide" evidence="1">
    <location>
        <begin position="1"/>
        <end position="21"/>
    </location>
</feature>
<dbReference type="CDD" id="cd06222">
    <property type="entry name" value="RNase_H_like"/>
    <property type="match status" value="1"/>
</dbReference>
<dbReference type="EMBL" id="CM001888">
    <property type="protein sequence ID" value="EOY19578.1"/>
    <property type="molecule type" value="Genomic_DNA"/>
</dbReference>
<dbReference type="GO" id="GO:0004523">
    <property type="term" value="F:RNA-DNA hybrid ribonuclease activity"/>
    <property type="evidence" value="ECO:0007669"/>
    <property type="project" value="InterPro"/>
</dbReference>